<dbReference type="InterPro" id="IPR011814">
    <property type="entry name" value="BioC"/>
</dbReference>
<evidence type="ECO:0000256" key="4">
    <source>
        <dbReference type="ARBA" id="ARBA00022603"/>
    </source>
</evidence>
<evidence type="ECO:0000256" key="7">
    <source>
        <dbReference type="ARBA" id="ARBA00022756"/>
    </source>
</evidence>
<dbReference type="InterPro" id="IPR029063">
    <property type="entry name" value="SAM-dependent_MTases_sf"/>
</dbReference>
<keyword evidence="5 8" id="KW-0808">Transferase</keyword>
<dbReference type="NCBIfam" id="TIGR02072">
    <property type="entry name" value="BioC"/>
    <property type="match status" value="1"/>
</dbReference>
<feature type="domain" description="Methyltransferase type 11" evidence="9">
    <location>
        <begin position="51"/>
        <end position="143"/>
    </location>
</feature>
<comment type="catalytic activity">
    <reaction evidence="1 8">
        <text>malonyl-[ACP] + S-adenosyl-L-methionine = malonyl-[ACP] methyl ester + S-adenosyl-L-homocysteine</text>
        <dbReference type="Rhea" id="RHEA:17105"/>
        <dbReference type="Rhea" id="RHEA-COMP:9623"/>
        <dbReference type="Rhea" id="RHEA-COMP:9954"/>
        <dbReference type="ChEBI" id="CHEBI:57856"/>
        <dbReference type="ChEBI" id="CHEBI:59789"/>
        <dbReference type="ChEBI" id="CHEBI:78449"/>
        <dbReference type="ChEBI" id="CHEBI:78845"/>
        <dbReference type="EC" id="2.1.1.197"/>
    </reaction>
</comment>
<comment type="caution">
    <text evidence="10">The sequence shown here is derived from an EMBL/GenBank/DDBJ whole genome shotgun (WGS) entry which is preliminary data.</text>
</comment>
<proteinExistence type="inferred from homology"/>
<organism evidence="10 11">
    <name type="scientific">Algivirga pacifica</name>
    <dbReference type="NCBI Taxonomy" id="1162670"/>
    <lineage>
        <taxon>Bacteria</taxon>
        <taxon>Pseudomonadati</taxon>
        <taxon>Bacteroidota</taxon>
        <taxon>Cytophagia</taxon>
        <taxon>Cytophagales</taxon>
        <taxon>Flammeovirgaceae</taxon>
        <taxon>Algivirga</taxon>
    </lineage>
</organism>
<evidence type="ECO:0000256" key="6">
    <source>
        <dbReference type="ARBA" id="ARBA00022691"/>
    </source>
</evidence>
<dbReference type="InterPro" id="IPR013216">
    <property type="entry name" value="Methyltransf_11"/>
</dbReference>
<evidence type="ECO:0000259" key="9">
    <source>
        <dbReference type="Pfam" id="PF08241"/>
    </source>
</evidence>
<keyword evidence="4 8" id="KW-0489">Methyltransferase</keyword>
<dbReference type="CDD" id="cd02440">
    <property type="entry name" value="AdoMet_MTases"/>
    <property type="match status" value="1"/>
</dbReference>
<dbReference type="EMBL" id="BAABJX010000042">
    <property type="protein sequence ID" value="GAA4840890.1"/>
    <property type="molecule type" value="Genomic_DNA"/>
</dbReference>
<evidence type="ECO:0000256" key="8">
    <source>
        <dbReference type="HAMAP-Rule" id="MF_00835"/>
    </source>
</evidence>
<comment type="pathway">
    <text evidence="2 8">Cofactor biosynthesis; biotin biosynthesis.</text>
</comment>
<dbReference type="Gene3D" id="3.40.50.150">
    <property type="entry name" value="Vaccinia Virus protein VP39"/>
    <property type="match status" value="1"/>
</dbReference>
<sequence>MITQHINKPLVAQKFEASMKTYVKEASVQQNIAHTLFRLLDKVPFTSERILEIGCGTGFLSKKISTLPYRTLYLNDLVPAAVSYCQHIYQDALPLPGDIEQEVTLPEHLDLILSSSALQWIEDLPTFLQKIHTQLKTGGTFAFSTFGPMNMQEIKTLTGKGLHYWDMEGLTALLETEFEICLAQEEILSKTFSNPIEVLKHIKKTGVGGTANERWGKQDLLHFQEEYNRQFKNKNQEVILTYHPIYIIVKKK</sequence>
<accession>A0ABP9DHA0</accession>
<keyword evidence="6 8" id="KW-0949">S-adenosyl-L-methionine</keyword>
<dbReference type="HAMAP" id="MF_00835">
    <property type="entry name" value="BioC"/>
    <property type="match status" value="1"/>
</dbReference>
<dbReference type="EC" id="2.1.1.197" evidence="3 8"/>
<dbReference type="Proteomes" id="UP001500298">
    <property type="component" value="Unassembled WGS sequence"/>
</dbReference>
<evidence type="ECO:0000256" key="2">
    <source>
        <dbReference type="ARBA" id="ARBA00004746"/>
    </source>
</evidence>
<evidence type="ECO:0000256" key="5">
    <source>
        <dbReference type="ARBA" id="ARBA00022679"/>
    </source>
</evidence>
<evidence type="ECO:0000256" key="1">
    <source>
        <dbReference type="ARBA" id="ARBA00000852"/>
    </source>
</evidence>
<dbReference type="SUPFAM" id="SSF53335">
    <property type="entry name" value="S-adenosyl-L-methionine-dependent methyltransferases"/>
    <property type="match status" value="1"/>
</dbReference>
<protein>
    <recommendedName>
        <fullName evidence="3 8">Malonyl-[acyl-carrier protein] O-methyltransferase</fullName>
        <shortName evidence="8">Malonyl-ACP O-methyltransferase</shortName>
        <ecNumber evidence="3 8">2.1.1.197</ecNumber>
    </recommendedName>
    <alternativeName>
        <fullName evidence="8">Biotin synthesis protein BioC</fullName>
    </alternativeName>
</protein>
<dbReference type="PANTHER" id="PTHR43861">
    <property type="entry name" value="TRANS-ACONITATE 2-METHYLTRANSFERASE-RELATED"/>
    <property type="match status" value="1"/>
</dbReference>
<reference evidence="11" key="1">
    <citation type="journal article" date="2019" name="Int. J. Syst. Evol. Microbiol.">
        <title>The Global Catalogue of Microorganisms (GCM) 10K type strain sequencing project: providing services to taxonomists for standard genome sequencing and annotation.</title>
        <authorList>
            <consortium name="The Broad Institute Genomics Platform"/>
            <consortium name="The Broad Institute Genome Sequencing Center for Infectious Disease"/>
            <person name="Wu L."/>
            <person name="Ma J."/>
        </authorList>
    </citation>
    <scope>NUCLEOTIDE SEQUENCE [LARGE SCALE GENOMIC DNA]</scope>
    <source>
        <strain evidence="11">JCM 18326</strain>
    </source>
</reference>
<comment type="function">
    <text evidence="8">Converts the free carboxyl group of a malonyl-thioester to its methyl ester by transfer of a methyl group from S-adenosyl-L-methionine (SAM). It allows to synthesize pimeloyl-ACP via the fatty acid synthetic pathway.</text>
</comment>
<evidence type="ECO:0000313" key="10">
    <source>
        <dbReference type="EMBL" id="GAA4840890.1"/>
    </source>
</evidence>
<gene>
    <name evidence="8 10" type="primary">bioC</name>
    <name evidence="10" type="ORF">GCM10023331_27370</name>
</gene>
<dbReference type="Pfam" id="PF08241">
    <property type="entry name" value="Methyltransf_11"/>
    <property type="match status" value="1"/>
</dbReference>
<dbReference type="RefSeq" id="WP_345372716.1">
    <property type="nucleotide sequence ID" value="NZ_BAABJX010000042.1"/>
</dbReference>
<comment type="similarity">
    <text evidence="8">Belongs to the methyltransferase superfamily.</text>
</comment>
<name>A0ABP9DHA0_9BACT</name>
<keyword evidence="7 8" id="KW-0093">Biotin biosynthesis</keyword>
<evidence type="ECO:0000313" key="11">
    <source>
        <dbReference type="Proteomes" id="UP001500298"/>
    </source>
</evidence>
<keyword evidence="11" id="KW-1185">Reference proteome</keyword>
<evidence type="ECO:0000256" key="3">
    <source>
        <dbReference type="ARBA" id="ARBA00012327"/>
    </source>
</evidence>